<dbReference type="Gene3D" id="3.90.1720.10">
    <property type="entry name" value="endopeptidase domain like (from Nostoc punctiforme)"/>
    <property type="match status" value="1"/>
</dbReference>
<feature type="signal peptide" evidence="5">
    <location>
        <begin position="1"/>
        <end position="24"/>
    </location>
</feature>
<keyword evidence="3 7" id="KW-0378">Hydrolase</keyword>
<evidence type="ECO:0000313" key="7">
    <source>
        <dbReference type="EMBL" id="RUS67630.1"/>
    </source>
</evidence>
<evidence type="ECO:0000256" key="5">
    <source>
        <dbReference type="SAM" id="SignalP"/>
    </source>
</evidence>
<evidence type="ECO:0000256" key="2">
    <source>
        <dbReference type="ARBA" id="ARBA00022670"/>
    </source>
</evidence>
<organism evidence="7 8">
    <name type="scientific">Saezia sanguinis</name>
    <dbReference type="NCBI Taxonomy" id="1965230"/>
    <lineage>
        <taxon>Bacteria</taxon>
        <taxon>Pseudomonadati</taxon>
        <taxon>Pseudomonadota</taxon>
        <taxon>Betaproteobacteria</taxon>
        <taxon>Burkholderiales</taxon>
        <taxon>Saeziaceae</taxon>
        <taxon>Saezia</taxon>
    </lineage>
</organism>
<dbReference type="GO" id="GO:0006508">
    <property type="term" value="P:proteolysis"/>
    <property type="evidence" value="ECO:0007669"/>
    <property type="project" value="UniProtKB-KW"/>
</dbReference>
<dbReference type="Proteomes" id="UP000286947">
    <property type="component" value="Unassembled WGS sequence"/>
</dbReference>
<dbReference type="InterPro" id="IPR038765">
    <property type="entry name" value="Papain-like_cys_pep_sf"/>
</dbReference>
<reference evidence="7 8" key="1">
    <citation type="submission" date="2018-01" db="EMBL/GenBank/DDBJ databases">
        <title>Saezia sanguinis gen. nov., sp. nov., in the order Burkholderiales isolated from human blood.</title>
        <authorList>
            <person name="Medina-Pascual M.J."/>
            <person name="Valdezate S."/>
            <person name="Monzon S."/>
            <person name="Cuesta I."/>
            <person name="Carrasco G."/>
            <person name="Villalon P."/>
            <person name="Saez-Nieto J.A."/>
        </authorList>
    </citation>
    <scope>NUCLEOTIDE SEQUENCE [LARGE SCALE GENOMIC DNA]</scope>
    <source>
        <strain evidence="7 8">CNM695-12</strain>
    </source>
</reference>
<evidence type="ECO:0000256" key="3">
    <source>
        <dbReference type="ARBA" id="ARBA00022801"/>
    </source>
</evidence>
<comment type="caution">
    <text evidence="7">The sequence shown here is derived from an EMBL/GenBank/DDBJ whole genome shotgun (WGS) entry which is preliminary data.</text>
</comment>
<evidence type="ECO:0000313" key="8">
    <source>
        <dbReference type="Proteomes" id="UP000286947"/>
    </source>
</evidence>
<proteinExistence type="inferred from homology"/>
<dbReference type="Pfam" id="PF00877">
    <property type="entry name" value="NLPC_P60"/>
    <property type="match status" value="1"/>
</dbReference>
<dbReference type="SUPFAM" id="SSF54001">
    <property type="entry name" value="Cysteine proteinases"/>
    <property type="match status" value="1"/>
</dbReference>
<feature type="chain" id="PRO_5019521782" evidence="5">
    <location>
        <begin position="25"/>
        <end position="228"/>
    </location>
</feature>
<dbReference type="AlphaFoldDB" id="A0A433SFZ3"/>
<dbReference type="GO" id="GO:0008234">
    <property type="term" value="F:cysteine-type peptidase activity"/>
    <property type="evidence" value="ECO:0007669"/>
    <property type="project" value="UniProtKB-KW"/>
</dbReference>
<feature type="domain" description="NlpC/P60" evidence="6">
    <location>
        <begin position="102"/>
        <end position="226"/>
    </location>
</feature>
<evidence type="ECO:0000259" key="6">
    <source>
        <dbReference type="PROSITE" id="PS51935"/>
    </source>
</evidence>
<dbReference type="PANTHER" id="PTHR47053:SF1">
    <property type="entry name" value="MUREIN DD-ENDOPEPTIDASE MEPH-RELATED"/>
    <property type="match status" value="1"/>
</dbReference>
<dbReference type="EMBL" id="PQSP01000001">
    <property type="protein sequence ID" value="RUS67630.1"/>
    <property type="molecule type" value="Genomic_DNA"/>
</dbReference>
<accession>A0A433SFZ3</accession>
<keyword evidence="5" id="KW-0732">Signal</keyword>
<keyword evidence="8" id="KW-1185">Reference proteome</keyword>
<dbReference type="PROSITE" id="PS51935">
    <property type="entry name" value="NLPC_P60"/>
    <property type="match status" value="1"/>
</dbReference>
<gene>
    <name evidence="7" type="primary">mepH</name>
    <name evidence="7" type="ORF">CUZ56_00105</name>
</gene>
<dbReference type="PANTHER" id="PTHR47053">
    <property type="entry name" value="MUREIN DD-ENDOPEPTIDASE MEPH-RELATED"/>
    <property type="match status" value="1"/>
</dbReference>
<keyword evidence="4" id="KW-0788">Thiol protease</keyword>
<sequence precursor="true">MMRSSSKFIVLLTSTLFTCSHAWADEEGDPIGRLLQVQALLNTPEPAQQEAPVEQIQVASLSISQDIDHLTAEKEISHVKAGTASTDPLATLIHTGNILTTDNTRQMIADSAFNYLNLPYRYGGNNVATGFDCSGLVRALYLQVAGKSLPRRTSEQAAATTKINRTQLQPGDLVFFNTNRRTYSHVGIYVGDNKFIHAPRTGSRIRIEDMTATYWNTRFTGARRVELR</sequence>
<name>A0A433SFZ3_9BURK</name>
<protein>
    <submittedName>
        <fullName evidence="7">Murein DD-endopeptidase MepH</fullName>
        <ecNumber evidence="7">3.4.-.-</ecNumber>
    </submittedName>
</protein>
<dbReference type="InterPro" id="IPR000064">
    <property type="entry name" value="NLP_P60_dom"/>
</dbReference>
<comment type="similarity">
    <text evidence="1">Belongs to the peptidase C40 family.</text>
</comment>
<dbReference type="EC" id="3.4.-.-" evidence="7"/>
<dbReference type="InterPro" id="IPR051202">
    <property type="entry name" value="Peptidase_C40"/>
</dbReference>
<keyword evidence="2" id="KW-0645">Protease</keyword>
<evidence type="ECO:0000256" key="4">
    <source>
        <dbReference type="ARBA" id="ARBA00022807"/>
    </source>
</evidence>
<evidence type="ECO:0000256" key="1">
    <source>
        <dbReference type="ARBA" id="ARBA00007074"/>
    </source>
</evidence>